<organism evidence="1">
    <name type="scientific">viral metagenome</name>
    <dbReference type="NCBI Taxonomy" id="1070528"/>
    <lineage>
        <taxon>unclassified sequences</taxon>
        <taxon>metagenomes</taxon>
        <taxon>organismal metagenomes</taxon>
    </lineage>
</organism>
<name>A0A6C0AM56_9ZZZZ</name>
<evidence type="ECO:0000313" key="1">
    <source>
        <dbReference type="EMBL" id="QHS80375.1"/>
    </source>
</evidence>
<dbReference type="AlphaFoldDB" id="A0A6C0AM56"/>
<sequence length="192" mass="21510">MTTTHDYIFDKLSRIGDDKCGQSEKDIQNTHFGTYTTQNYFSQHCGMKQPISFATQQPNINFKGGVDSNVGAGGCNVSTDSDLKISSIQNRPKCRIALQQREYLTIPYLGKGPHNPTLETKLLQASYSGNKKDCKNLTEVCHNNHMVDLVPSLKESIQNPHNLIEDVASNGWIRGGIPSRDLSRDKDYFNKN</sequence>
<reference evidence="1" key="1">
    <citation type="journal article" date="2020" name="Nature">
        <title>Giant virus diversity and host interactions through global metagenomics.</title>
        <authorList>
            <person name="Schulz F."/>
            <person name="Roux S."/>
            <person name="Paez-Espino D."/>
            <person name="Jungbluth S."/>
            <person name="Walsh D.A."/>
            <person name="Denef V.J."/>
            <person name="McMahon K.D."/>
            <person name="Konstantinidis K.T."/>
            <person name="Eloe-Fadrosh E.A."/>
            <person name="Kyrpides N.C."/>
            <person name="Woyke T."/>
        </authorList>
    </citation>
    <scope>NUCLEOTIDE SEQUENCE</scope>
    <source>
        <strain evidence="1">GVMAG-S-1039698-54</strain>
    </source>
</reference>
<accession>A0A6C0AM56</accession>
<protein>
    <submittedName>
        <fullName evidence="1">Uncharacterized protein</fullName>
    </submittedName>
</protein>
<proteinExistence type="predicted"/>
<dbReference type="EMBL" id="MN740678">
    <property type="protein sequence ID" value="QHS80375.1"/>
    <property type="molecule type" value="Genomic_DNA"/>
</dbReference>